<evidence type="ECO:0000313" key="6">
    <source>
        <dbReference type="Proteomes" id="UP001589627"/>
    </source>
</evidence>
<dbReference type="EMBL" id="JBHLZP010000589">
    <property type="protein sequence ID" value="MFB9838870.1"/>
    <property type="molecule type" value="Genomic_DNA"/>
</dbReference>
<keyword evidence="3" id="KW-0804">Transcription</keyword>
<name>A0ABV5YUW1_9ACTN</name>
<dbReference type="CDD" id="cd06170">
    <property type="entry name" value="LuxR_C_like"/>
    <property type="match status" value="1"/>
</dbReference>
<evidence type="ECO:0000256" key="1">
    <source>
        <dbReference type="ARBA" id="ARBA00023015"/>
    </source>
</evidence>
<dbReference type="PROSITE" id="PS50043">
    <property type="entry name" value="HTH_LUXR_2"/>
    <property type="match status" value="1"/>
</dbReference>
<keyword evidence="6" id="KW-1185">Reference proteome</keyword>
<feature type="domain" description="HTH luxR-type" evidence="4">
    <location>
        <begin position="42"/>
        <end position="107"/>
    </location>
</feature>
<evidence type="ECO:0000256" key="2">
    <source>
        <dbReference type="ARBA" id="ARBA00023125"/>
    </source>
</evidence>
<organism evidence="5 6">
    <name type="scientific">Actinoallomurus acaciae</name>
    <dbReference type="NCBI Taxonomy" id="502577"/>
    <lineage>
        <taxon>Bacteria</taxon>
        <taxon>Bacillati</taxon>
        <taxon>Actinomycetota</taxon>
        <taxon>Actinomycetes</taxon>
        <taxon>Streptosporangiales</taxon>
        <taxon>Thermomonosporaceae</taxon>
        <taxon>Actinoallomurus</taxon>
    </lineage>
</organism>
<dbReference type="Proteomes" id="UP001589627">
    <property type="component" value="Unassembled WGS sequence"/>
</dbReference>
<evidence type="ECO:0000313" key="5">
    <source>
        <dbReference type="EMBL" id="MFB9838870.1"/>
    </source>
</evidence>
<protein>
    <submittedName>
        <fullName evidence="5">Response regulator transcription factor</fullName>
    </submittedName>
</protein>
<dbReference type="Gene3D" id="1.10.10.10">
    <property type="entry name" value="Winged helix-like DNA-binding domain superfamily/Winged helix DNA-binding domain"/>
    <property type="match status" value="1"/>
</dbReference>
<evidence type="ECO:0000256" key="3">
    <source>
        <dbReference type="ARBA" id="ARBA00023163"/>
    </source>
</evidence>
<evidence type="ECO:0000259" key="4">
    <source>
        <dbReference type="PROSITE" id="PS50043"/>
    </source>
</evidence>
<dbReference type="PRINTS" id="PR00038">
    <property type="entry name" value="HTHLUXR"/>
</dbReference>
<keyword evidence="2" id="KW-0238">DNA-binding</keyword>
<reference evidence="5 6" key="1">
    <citation type="submission" date="2024-09" db="EMBL/GenBank/DDBJ databases">
        <authorList>
            <person name="Sun Q."/>
            <person name="Mori K."/>
        </authorList>
    </citation>
    <scope>NUCLEOTIDE SEQUENCE [LARGE SCALE GENOMIC DNA]</scope>
    <source>
        <strain evidence="5 6">TBRC 0563</strain>
    </source>
</reference>
<keyword evidence="1" id="KW-0805">Transcription regulation</keyword>
<proteinExistence type="predicted"/>
<dbReference type="RefSeq" id="WP_378211955.1">
    <property type="nucleotide sequence ID" value="NZ_JBHLZP010000589.1"/>
</dbReference>
<gene>
    <name evidence="5" type="ORF">ACFFNX_42660</name>
</gene>
<dbReference type="InterPro" id="IPR000792">
    <property type="entry name" value="Tscrpt_reg_LuxR_C"/>
</dbReference>
<dbReference type="PANTHER" id="PTHR44688">
    <property type="entry name" value="DNA-BINDING TRANSCRIPTIONAL ACTIVATOR DEVR_DOSR"/>
    <property type="match status" value="1"/>
</dbReference>
<dbReference type="SMART" id="SM00421">
    <property type="entry name" value="HTH_LUXR"/>
    <property type="match status" value="1"/>
</dbReference>
<accession>A0ABV5YUW1</accession>
<dbReference type="Pfam" id="PF00196">
    <property type="entry name" value="GerE"/>
    <property type="match status" value="1"/>
</dbReference>
<dbReference type="InterPro" id="IPR016032">
    <property type="entry name" value="Sig_transdc_resp-reg_C-effctor"/>
</dbReference>
<comment type="caution">
    <text evidence="5">The sequence shown here is derived from an EMBL/GenBank/DDBJ whole genome shotgun (WGS) entry which is preliminary data.</text>
</comment>
<dbReference type="PANTHER" id="PTHR44688:SF16">
    <property type="entry name" value="DNA-BINDING TRANSCRIPTIONAL ACTIVATOR DEVR_DOSR"/>
    <property type="match status" value="1"/>
</dbReference>
<sequence length="107" mass="11676">PGATATIAVPLAGAGAGDDRIADRLGRLLGPSFRAHFVARTRPRDAWSLTEREREIAELVAAGMTNRQLAEHLHVTVDTVKKHLTSVLRKTGCSSRTRLAVLWRQPT</sequence>
<dbReference type="InterPro" id="IPR036388">
    <property type="entry name" value="WH-like_DNA-bd_sf"/>
</dbReference>
<dbReference type="SUPFAM" id="SSF46894">
    <property type="entry name" value="C-terminal effector domain of the bipartite response regulators"/>
    <property type="match status" value="1"/>
</dbReference>
<feature type="non-terminal residue" evidence="5">
    <location>
        <position position="1"/>
    </location>
</feature>